<protein>
    <submittedName>
        <fullName evidence="4">Putative gnk2-like domain-containing protein</fullName>
    </submittedName>
</protein>
<dbReference type="PROSITE" id="PS51473">
    <property type="entry name" value="GNK2"/>
    <property type="match status" value="2"/>
</dbReference>
<dbReference type="Pfam" id="PF01657">
    <property type="entry name" value="Stress-antifung"/>
    <property type="match status" value="2"/>
</dbReference>
<dbReference type="InterPro" id="IPR038408">
    <property type="entry name" value="GNK2_sf"/>
</dbReference>
<dbReference type="FunFam" id="3.30.430.20:FF:000002">
    <property type="entry name" value="Cysteine-rich receptor-like protein kinase 10"/>
    <property type="match status" value="1"/>
</dbReference>
<keyword evidence="1" id="KW-0732">Signal</keyword>
<feature type="domain" description="Gnk2-homologous" evidence="3">
    <location>
        <begin position="235"/>
        <end position="337"/>
    </location>
</feature>
<comment type="caution">
    <text evidence="4">The sequence shown here is derived from an EMBL/GenBank/DDBJ whole genome shotgun (WGS) entry which is preliminary data.</text>
</comment>
<dbReference type="PANTHER" id="PTHR32099:SF99">
    <property type="entry name" value="GNK2-LIKE DOMAIN-CONTAINING PROTEIN"/>
    <property type="match status" value="1"/>
</dbReference>
<keyword evidence="2" id="KW-0677">Repeat</keyword>
<sequence length="492" mass="56366">MRSSFTTKIFESVRTLRSEISTRDDNLVNIDYDLFLYESESCKFNHLLAIDPDIFTYDIDVQESYEEVVYMMTEQRGPWEINKMDKANMEQHLDLTPIRKPKVHWCKEISEEKKSRHEYWASRDPYSEVCDRGDSPDDKKKRYWKSTNDSERLDLTWEGLSLNDWMKLRRKIYKVKVLGIDKMPRTRDNFATLRARLMEEMKANGSSHSKEMEFDVTSVRVHVVKMLLFGRNSSSYAVTNVATAGNYTISSTYRKILNSTLYLLPINSNGNGFYRNNGNVGDETIYSVALCRGDVDHDLCGPCVNESISKLPQLCPNQKSAIVYYDYCMLKYSNSTDILRNNHANFIVYNFGSPKASDPVRFNSSLTTLINKLIGDASSGSDLRKFATGNITSPDVTTIFALVQCTPDLSKQQCGDCVNRAVRLYMHYRFGRVGGELYLPTCSLRYETYKFFNGSTLGIPTPPILQPSLPNPPPRGKKTIFCKKFHAIFSLG</sequence>
<evidence type="ECO:0000313" key="4">
    <source>
        <dbReference type="EMBL" id="GEU70155.1"/>
    </source>
</evidence>
<dbReference type="Gene3D" id="3.30.430.20">
    <property type="entry name" value="Gnk2 domain, C-X8-C-X2-C motif"/>
    <property type="match status" value="2"/>
</dbReference>
<evidence type="ECO:0000259" key="3">
    <source>
        <dbReference type="PROSITE" id="PS51473"/>
    </source>
</evidence>
<dbReference type="AlphaFoldDB" id="A0A6L2MD40"/>
<reference evidence="4" key="1">
    <citation type="journal article" date="2019" name="Sci. Rep.">
        <title>Draft genome of Tanacetum cinerariifolium, the natural source of mosquito coil.</title>
        <authorList>
            <person name="Yamashiro T."/>
            <person name="Shiraishi A."/>
            <person name="Satake H."/>
            <person name="Nakayama K."/>
        </authorList>
    </citation>
    <scope>NUCLEOTIDE SEQUENCE</scope>
</reference>
<proteinExistence type="predicted"/>
<evidence type="ECO:0000256" key="2">
    <source>
        <dbReference type="ARBA" id="ARBA00022737"/>
    </source>
</evidence>
<dbReference type="PANTHER" id="PTHR32099">
    <property type="entry name" value="CYSTEINE-RICH REPEAT SECRETORY PROTEIN"/>
    <property type="match status" value="1"/>
</dbReference>
<dbReference type="EMBL" id="BKCJ010006063">
    <property type="protein sequence ID" value="GEU70155.1"/>
    <property type="molecule type" value="Genomic_DNA"/>
</dbReference>
<dbReference type="InterPro" id="IPR002902">
    <property type="entry name" value="GNK2"/>
</dbReference>
<organism evidence="4">
    <name type="scientific">Tanacetum cinerariifolium</name>
    <name type="common">Dalmatian daisy</name>
    <name type="synonym">Chrysanthemum cinerariifolium</name>
    <dbReference type="NCBI Taxonomy" id="118510"/>
    <lineage>
        <taxon>Eukaryota</taxon>
        <taxon>Viridiplantae</taxon>
        <taxon>Streptophyta</taxon>
        <taxon>Embryophyta</taxon>
        <taxon>Tracheophyta</taxon>
        <taxon>Spermatophyta</taxon>
        <taxon>Magnoliopsida</taxon>
        <taxon>eudicotyledons</taxon>
        <taxon>Gunneridae</taxon>
        <taxon>Pentapetalae</taxon>
        <taxon>asterids</taxon>
        <taxon>campanulids</taxon>
        <taxon>Asterales</taxon>
        <taxon>Asteraceae</taxon>
        <taxon>Asteroideae</taxon>
        <taxon>Anthemideae</taxon>
        <taxon>Anthemidinae</taxon>
        <taxon>Tanacetum</taxon>
    </lineage>
</organism>
<evidence type="ECO:0000256" key="1">
    <source>
        <dbReference type="ARBA" id="ARBA00022729"/>
    </source>
</evidence>
<accession>A0A6L2MD40</accession>
<gene>
    <name evidence="4" type="ORF">Tci_042133</name>
</gene>
<feature type="domain" description="Gnk2-homologous" evidence="3">
    <location>
        <begin position="344"/>
        <end position="451"/>
    </location>
</feature>
<name>A0A6L2MD40_TANCI</name>
<dbReference type="CDD" id="cd23509">
    <property type="entry name" value="Gnk2-like"/>
    <property type="match status" value="2"/>
</dbReference>